<keyword evidence="2" id="KW-0472">Membrane</keyword>
<dbReference type="PANTHER" id="PTHR30576:SF20">
    <property type="entry name" value="QUINOVOSAMINEPHOSPHOTRANSFERAE-RELATED"/>
    <property type="match status" value="1"/>
</dbReference>
<feature type="domain" description="Bacterial sugar transferase" evidence="3">
    <location>
        <begin position="3"/>
        <end position="197"/>
    </location>
</feature>
<evidence type="ECO:0000256" key="1">
    <source>
        <dbReference type="ARBA" id="ARBA00006464"/>
    </source>
</evidence>
<dbReference type="Pfam" id="PF02397">
    <property type="entry name" value="Bac_transf"/>
    <property type="match status" value="1"/>
</dbReference>
<dbReference type="GO" id="GO:0016780">
    <property type="term" value="F:phosphotransferase activity, for other substituted phosphate groups"/>
    <property type="evidence" value="ECO:0007669"/>
    <property type="project" value="TreeGrafter"/>
</dbReference>
<dbReference type="KEGG" id="tper:IWA51_06030"/>
<comment type="similarity">
    <text evidence="1">Belongs to the bacterial sugar transferase family.</text>
</comment>
<evidence type="ECO:0000259" key="3">
    <source>
        <dbReference type="Pfam" id="PF02397"/>
    </source>
</evidence>
<dbReference type="AlphaFoldDB" id="A0A7T3RFL7"/>
<reference evidence="4 5" key="1">
    <citation type="submission" date="2020-11" db="EMBL/GenBank/DDBJ databases">
        <title>Treponema Peruensis nv. sp., first commensal Treponema isolated from human feces.</title>
        <authorList>
            <person name="Belkhou C."/>
            <person name="Raes J."/>
        </authorList>
    </citation>
    <scope>NUCLEOTIDE SEQUENCE [LARGE SCALE GENOMIC DNA]</scope>
    <source>
        <strain evidence="4 5">RCC2812</strain>
    </source>
</reference>
<dbReference type="EMBL" id="CP064936">
    <property type="protein sequence ID" value="QQA02133.1"/>
    <property type="molecule type" value="Genomic_DNA"/>
</dbReference>
<accession>A0A7T3RFL7</accession>
<protein>
    <submittedName>
        <fullName evidence="4">Sugar transferase</fullName>
    </submittedName>
</protein>
<organism evidence="4 5">
    <name type="scientific">Treponema peruense</name>
    <dbReference type="NCBI Taxonomy" id="2787628"/>
    <lineage>
        <taxon>Bacteria</taxon>
        <taxon>Pseudomonadati</taxon>
        <taxon>Spirochaetota</taxon>
        <taxon>Spirochaetia</taxon>
        <taxon>Spirochaetales</taxon>
        <taxon>Treponemataceae</taxon>
        <taxon>Treponema</taxon>
    </lineage>
</organism>
<name>A0A7T3RFL7_9SPIR</name>
<sequence length="222" mass="25534">MTRFFDILFSFFAIVILFPFMIPIMIGLKLTGEHDIFYGQTRIGKGNKPFKVLKFATMLRNSPNMAGGLITADHDPRILPMGNFLRKTKINELPQLINIFIGQMSVIGYRPFVPKHFALYNEEVQNTMARTVPGLSGIGSVVFRDEEDILHKVDNPEYFHDKVITPYKGQLECWYVEHKTLGNYFKLILATVIAVLKPKSSVWQKWFKGLPPVPEELKPWIC</sequence>
<evidence type="ECO:0000256" key="2">
    <source>
        <dbReference type="SAM" id="Phobius"/>
    </source>
</evidence>
<evidence type="ECO:0000313" key="5">
    <source>
        <dbReference type="Proteomes" id="UP000595224"/>
    </source>
</evidence>
<keyword evidence="2" id="KW-0812">Transmembrane</keyword>
<keyword evidence="2" id="KW-1133">Transmembrane helix</keyword>
<dbReference type="InterPro" id="IPR003362">
    <property type="entry name" value="Bact_transf"/>
</dbReference>
<dbReference type="RefSeq" id="WP_198443595.1">
    <property type="nucleotide sequence ID" value="NZ_CBCSHE010000006.1"/>
</dbReference>
<gene>
    <name evidence="4" type="ORF">IWA51_06030</name>
</gene>
<proteinExistence type="inferred from homology"/>
<evidence type="ECO:0000313" key="4">
    <source>
        <dbReference type="EMBL" id="QQA02133.1"/>
    </source>
</evidence>
<keyword evidence="5" id="KW-1185">Reference proteome</keyword>
<dbReference type="Proteomes" id="UP000595224">
    <property type="component" value="Chromosome"/>
</dbReference>
<keyword evidence="4" id="KW-0808">Transferase</keyword>
<feature type="transmembrane region" description="Helical" evidence="2">
    <location>
        <begin position="7"/>
        <end position="28"/>
    </location>
</feature>
<dbReference type="PANTHER" id="PTHR30576">
    <property type="entry name" value="COLANIC BIOSYNTHESIS UDP-GLUCOSE LIPID CARRIER TRANSFERASE"/>
    <property type="match status" value="1"/>
</dbReference>